<sequence>CLERLLMSRLVRRYVECVIVVWFPWVLLTELPAEELIGGGRDVTEL</sequence>
<name>A0A0F8W9T2_9ZZZZ</name>
<protein>
    <submittedName>
        <fullName evidence="1">Uncharacterized protein</fullName>
    </submittedName>
</protein>
<feature type="non-terminal residue" evidence="1">
    <location>
        <position position="1"/>
    </location>
</feature>
<reference evidence="1" key="1">
    <citation type="journal article" date="2015" name="Nature">
        <title>Complex archaea that bridge the gap between prokaryotes and eukaryotes.</title>
        <authorList>
            <person name="Spang A."/>
            <person name="Saw J.H."/>
            <person name="Jorgensen S.L."/>
            <person name="Zaremba-Niedzwiedzka K."/>
            <person name="Martijn J."/>
            <person name="Lind A.E."/>
            <person name="van Eijk R."/>
            <person name="Schleper C."/>
            <person name="Guy L."/>
            <person name="Ettema T.J."/>
        </authorList>
    </citation>
    <scope>NUCLEOTIDE SEQUENCE</scope>
</reference>
<organism evidence="1">
    <name type="scientific">marine sediment metagenome</name>
    <dbReference type="NCBI Taxonomy" id="412755"/>
    <lineage>
        <taxon>unclassified sequences</taxon>
        <taxon>metagenomes</taxon>
        <taxon>ecological metagenomes</taxon>
    </lineage>
</organism>
<accession>A0A0F8W9T2</accession>
<comment type="caution">
    <text evidence="1">The sequence shown here is derived from an EMBL/GenBank/DDBJ whole genome shotgun (WGS) entry which is preliminary data.</text>
</comment>
<dbReference type="AlphaFoldDB" id="A0A0F8W9T2"/>
<evidence type="ECO:0000313" key="1">
    <source>
        <dbReference type="EMBL" id="KKK53562.1"/>
    </source>
</evidence>
<proteinExistence type="predicted"/>
<gene>
    <name evidence="1" type="ORF">LCGC14_3093520</name>
</gene>
<dbReference type="EMBL" id="LAZR01066439">
    <property type="protein sequence ID" value="KKK53562.1"/>
    <property type="molecule type" value="Genomic_DNA"/>
</dbReference>